<proteinExistence type="inferred from homology"/>
<dbReference type="Gene3D" id="3.40.50.300">
    <property type="entry name" value="P-loop containing nucleotide triphosphate hydrolases"/>
    <property type="match status" value="1"/>
</dbReference>
<dbReference type="GO" id="GO:0140359">
    <property type="term" value="F:ABC-type transporter activity"/>
    <property type="evidence" value="ECO:0007669"/>
    <property type="project" value="InterPro"/>
</dbReference>
<evidence type="ECO:0000256" key="6">
    <source>
        <dbReference type="ARBA" id="ARBA00022967"/>
    </source>
</evidence>
<protein>
    <submittedName>
        <fullName evidence="10">ATP-binding cassette subfamily C protein CydC</fullName>
    </submittedName>
</protein>
<dbReference type="InterPro" id="IPR027417">
    <property type="entry name" value="P-loop_NTPase"/>
</dbReference>
<dbReference type="GO" id="GO:0034775">
    <property type="term" value="P:glutathione transmembrane transport"/>
    <property type="evidence" value="ECO:0007669"/>
    <property type="project" value="InterPro"/>
</dbReference>
<comment type="subcellular location">
    <subcellularLocation>
        <location evidence="1">Cell inner membrane</location>
        <topology evidence="1">Multi-pass membrane protein</topology>
    </subcellularLocation>
</comment>
<gene>
    <name evidence="10" type="ORF">FNL38_102737</name>
</gene>
<dbReference type="GO" id="GO:0005524">
    <property type="term" value="F:ATP binding"/>
    <property type="evidence" value="ECO:0007669"/>
    <property type="project" value="UniProtKB-KW"/>
</dbReference>
<evidence type="ECO:0000256" key="8">
    <source>
        <dbReference type="ARBA" id="ARBA00023136"/>
    </source>
</evidence>
<keyword evidence="4" id="KW-0547">Nucleotide-binding</keyword>
<evidence type="ECO:0000256" key="9">
    <source>
        <dbReference type="ARBA" id="ARBA00023455"/>
    </source>
</evidence>
<comment type="caution">
    <text evidence="10">The sequence shown here is derived from an EMBL/GenBank/DDBJ whole genome shotgun (WGS) entry which is preliminary data.</text>
</comment>
<accession>A0A652YU20</accession>
<evidence type="ECO:0000256" key="5">
    <source>
        <dbReference type="ARBA" id="ARBA00022840"/>
    </source>
</evidence>
<dbReference type="PROSITE" id="PS50893">
    <property type="entry name" value="ABC_TRANSPORTER_2"/>
    <property type="match status" value="1"/>
</dbReference>
<keyword evidence="2" id="KW-1003">Cell membrane</keyword>
<name>A0A652YU20_NOCGL</name>
<reference evidence="10" key="1">
    <citation type="submission" date="2019-07" db="EMBL/GenBank/DDBJ databases">
        <title>Genomic Encyclopedia of Type Strains, Phase IV (KMG-IV): sequencing the most valuable type-strain genomes for metagenomic binning, comparative biology and taxonomic classification.</title>
        <authorList>
            <person name="Goeker M."/>
        </authorList>
    </citation>
    <scope>NUCLEOTIDE SEQUENCE</scope>
    <source>
        <strain evidence="10">DSM 44596</strain>
    </source>
</reference>
<dbReference type="InterPro" id="IPR014223">
    <property type="entry name" value="ABC_CydC/D"/>
</dbReference>
<dbReference type="NCBIfam" id="TIGR02868">
    <property type="entry name" value="CydC"/>
    <property type="match status" value="1"/>
</dbReference>
<dbReference type="Gene3D" id="1.20.1560.10">
    <property type="entry name" value="ABC transporter type 1, transmembrane domain"/>
    <property type="match status" value="1"/>
</dbReference>
<evidence type="ECO:0000256" key="4">
    <source>
        <dbReference type="ARBA" id="ARBA00022741"/>
    </source>
</evidence>
<keyword evidence="3" id="KW-0812">Transmembrane</keyword>
<dbReference type="SUPFAM" id="SSF52540">
    <property type="entry name" value="P-loop containing nucleoside triphosphate hydrolases"/>
    <property type="match status" value="1"/>
</dbReference>
<dbReference type="CDD" id="cd03228">
    <property type="entry name" value="ABCC_MRP_Like"/>
    <property type="match status" value="1"/>
</dbReference>
<dbReference type="SUPFAM" id="SSF90123">
    <property type="entry name" value="ABC transporter transmembrane region"/>
    <property type="match status" value="1"/>
</dbReference>
<dbReference type="AlphaFoldDB" id="A0A652YU20"/>
<dbReference type="PROSITE" id="PS50929">
    <property type="entry name" value="ABC_TM1F"/>
    <property type="match status" value="1"/>
</dbReference>
<dbReference type="InterPro" id="IPR011527">
    <property type="entry name" value="ABC1_TM_dom"/>
</dbReference>
<dbReference type="InterPro" id="IPR017871">
    <property type="entry name" value="ABC_transporter-like_CS"/>
</dbReference>
<dbReference type="GO" id="GO:0005886">
    <property type="term" value="C:plasma membrane"/>
    <property type="evidence" value="ECO:0007669"/>
    <property type="project" value="UniProtKB-SubCell"/>
</dbReference>
<dbReference type="EMBL" id="VNIQ01000002">
    <property type="protein sequence ID" value="TYQ06595.1"/>
    <property type="molecule type" value="Genomic_DNA"/>
</dbReference>
<evidence type="ECO:0000256" key="2">
    <source>
        <dbReference type="ARBA" id="ARBA00022519"/>
    </source>
</evidence>
<dbReference type="InterPro" id="IPR003593">
    <property type="entry name" value="AAA+_ATPase"/>
</dbReference>
<dbReference type="InterPro" id="IPR039421">
    <property type="entry name" value="Type_1_exporter"/>
</dbReference>
<dbReference type="InterPro" id="IPR036640">
    <property type="entry name" value="ABC1_TM_sf"/>
</dbReference>
<dbReference type="PANTHER" id="PTHR24221">
    <property type="entry name" value="ATP-BINDING CASSETTE SUB-FAMILY B"/>
    <property type="match status" value="1"/>
</dbReference>
<dbReference type="Pfam" id="PF00005">
    <property type="entry name" value="ABC_tran"/>
    <property type="match status" value="1"/>
</dbReference>
<comment type="similarity">
    <text evidence="9">Belongs to the ABC transporter superfamily. Siderophore-Fe(3+) uptake transporter (SIUT) (TC 3.A.1.21) family.</text>
</comment>
<dbReference type="PANTHER" id="PTHR24221:SF654">
    <property type="entry name" value="ATP-BINDING CASSETTE SUB-FAMILY B MEMBER 6"/>
    <property type="match status" value="1"/>
</dbReference>
<dbReference type="GO" id="GO:0045454">
    <property type="term" value="P:cell redox homeostasis"/>
    <property type="evidence" value="ECO:0007669"/>
    <property type="project" value="InterPro"/>
</dbReference>
<dbReference type="PROSITE" id="PS00211">
    <property type="entry name" value="ABC_TRANSPORTER_1"/>
    <property type="match status" value="1"/>
</dbReference>
<dbReference type="SMART" id="SM00382">
    <property type="entry name" value="AAA"/>
    <property type="match status" value="1"/>
</dbReference>
<evidence type="ECO:0000256" key="7">
    <source>
        <dbReference type="ARBA" id="ARBA00022989"/>
    </source>
</evidence>
<evidence type="ECO:0000256" key="3">
    <source>
        <dbReference type="ARBA" id="ARBA00022692"/>
    </source>
</evidence>
<organism evidence="10">
    <name type="scientific">Nocardia globerula</name>
    <dbReference type="NCBI Taxonomy" id="1818"/>
    <lineage>
        <taxon>Bacteria</taxon>
        <taxon>Bacillati</taxon>
        <taxon>Actinomycetota</taxon>
        <taxon>Actinomycetes</taxon>
        <taxon>Mycobacteriales</taxon>
        <taxon>Nocardiaceae</taxon>
        <taxon>Nocardia</taxon>
    </lineage>
</organism>
<keyword evidence="2" id="KW-0997">Cell inner membrane</keyword>
<keyword evidence="6" id="KW-1278">Translocase</keyword>
<keyword evidence="8" id="KW-0472">Membrane</keyword>
<dbReference type="GO" id="GO:0016887">
    <property type="term" value="F:ATP hydrolysis activity"/>
    <property type="evidence" value="ECO:0007669"/>
    <property type="project" value="InterPro"/>
</dbReference>
<sequence length="562" mass="57822">MRTDHRDPLLRALGLLELQPRRVLIAAAAGVATLGSALALAALSAWLITRAWEMPPVLDLSVAVVAVRALGISRGVFRYLERLTTHDVALRGTTSARARIYARLAAGNPAAAAGLRRGDLLARTGADVDAVGDVVVKALVPIAVSAVLAVSAVGILMFISVPAAMVLAIALAVSGILAPWLSARAARIAESDSSSAAVRFSASAVTALDHSAELRVAGRLDAAVSDAVSAEGDVVDATDRAAVPSAFAAAATPLAVGVSVLASLLIGIVLYGNTDMTPMALGILVLLPLSAFEGTAALPTAAVALTKARLASARIMAVLDRADEEIAEGDNAWPESDVLTVDGLCAGWPGGNVTAPLTFDVRPGARIALVGQSGSGKTTALMTMAGLLPPVSGTISVGGVPISEIEPKDLRRHIGFFAEDAHLFETSVLENLRVARGDLTPTAAATVLGDVGLGEWLAHLPDGLDTVLVGGMRAVSGGERRRLLLARAVVSPAQILLLDEPTEHMDAEAGAEVLRELLGRDGTLLGRHRTVVVVTHQLPEHTGADQVICVGKVSAENRLPSR</sequence>
<keyword evidence="5 10" id="KW-0067">ATP-binding</keyword>
<dbReference type="InterPro" id="IPR003439">
    <property type="entry name" value="ABC_transporter-like_ATP-bd"/>
</dbReference>
<evidence type="ECO:0000256" key="1">
    <source>
        <dbReference type="ARBA" id="ARBA00004429"/>
    </source>
</evidence>
<keyword evidence="7" id="KW-1133">Transmembrane helix</keyword>
<evidence type="ECO:0000313" key="10">
    <source>
        <dbReference type="EMBL" id="TYQ06595.1"/>
    </source>
</evidence>